<dbReference type="UniPathway" id="UPA00035">
    <property type="reaction ID" value="UER00042"/>
</dbReference>
<evidence type="ECO:0000256" key="1">
    <source>
        <dbReference type="ARBA" id="ARBA00004664"/>
    </source>
</evidence>
<comment type="caution">
    <text evidence="8">The sequence shown here is derived from an EMBL/GenBank/DDBJ whole genome shotgun (WGS) entry which is preliminary data.</text>
</comment>
<evidence type="ECO:0000259" key="7">
    <source>
        <dbReference type="Pfam" id="PF00697"/>
    </source>
</evidence>
<keyword evidence="6 8" id="KW-0413">Isomerase</keyword>
<evidence type="ECO:0000256" key="4">
    <source>
        <dbReference type="ARBA" id="ARBA00022822"/>
    </source>
</evidence>
<dbReference type="CDD" id="cd00405">
    <property type="entry name" value="PRAI"/>
    <property type="match status" value="1"/>
</dbReference>
<evidence type="ECO:0000256" key="6">
    <source>
        <dbReference type="ARBA" id="ARBA00023235"/>
    </source>
</evidence>
<evidence type="ECO:0000256" key="5">
    <source>
        <dbReference type="ARBA" id="ARBA00023141"/>
    </source>
</evidence>
<proteinExistence type="inferred from homology"/>
<keyword evidence="4" id="KW-0822">Tryptophan biosynthesis</keyword>
<comment type="pathway">
    <text evidence="1">Amino-acid biosynthesis; L-tryptophan biosynthesis; L-tryptophan from chorismate: step 3/5.</text>
</comment>
<dbReference type="InterPro" id="IPR001240">
    <property type="entry name" value="PRAI_dom"/>
</dbReference>
<dbReference type="InterPro" id="IPR013785">
    <property type="entry name" value="Aldolase_TIM"/>
</dbReference>
<accession>A0A645CBI8</accession>
<name>A0A645CBI8_9ZZZZ</name>
<dbReference type="PANTHER" id="PTHR42894:SF1">
    <property type="entry name" value="N-(5'-PHOSPHORIBOSYL)ANTHRANILATE ISOMERASE"/>
    <property type="match status" value="1"/>
</dbReference>
<sequence length="199" mass="21727">MTRIKICGLSLPEHVQWANEVLVDYVGFVFASSRRMVSEEQAIELSALVDPRIQVVGVFVDAPLGRIVSLSDKQVINLIQLHGNESAEYIHEIRRLTNLAVIKALWSPSVDDLQSPSAEAADYLLLDSAQPGSGRCFDWTVAKACSKPFFLAGGLGAHNLEDAIACCHPFAVDLSSAVEVSGRKDRFLMHQAVACAHRL</sequence>
<evidence type="ECO:0000313" key="8">
    <source>
        <dbReference type="EMBL" id="MPM74307.1"/>
    </source>
</evidence>
<reference evidence="8" key="1">
    <citation type="submission" date="2019-08" db="EMBL/GenBank/DDBJ databases">
        <authorList>
            <person name="Kucharzyk K."/>
            <person name="Murdoch R.W."/>
            <person name="Higgins S."/>
            <person name="Loffler F."/>
        </authorList>
    </citation>
    <scope>NUCLEOTIDE SEQUENCE</scope>
</reference>
<dbReference type="EMBL" id="VSSQ01025877">
    <property type="protein sequence ID" value="MPM74307.1"/>
    <property type="molecule type" value="Genomic_DNA"/>
</dbReference>
<evidence type="ECO:0000256" key="2">
    <source>
        <dbReference type="ARBA" id="ARBA00012572"/>
    </source>
</evidence>
<gene>
    <name evidence="8" type="primary">trpF_23</name>
    <name evidence="8" type="ORF">SDC9_121294</name>
</gene>
<protein>
    <recommendedName>
        <fullName evidence="2">phosphoribosylanthranilate isomerase</fullName>
        <ecNumber evidence="2">5.3.1.24</ecNumber>
    </recommendedName>
</protein>
<dbReference type="PANTHER" id="PTHR42894">
    <property type="entry name" value="N-(5'-PHOSPHORIBOSYL)ANTHRANILATE ISOMERASE"/>
    <property type="match status" value="1"/>
</dbReference>
<dbReference type="HAMAP" id="MF_00135">
    <property type="entry name" value="PRAI"/>
    <property type="match status" value="1"/>
</dbReference>
<dbReference type="AlphaFoldDB" id="A0A645CBI8"/>
<dbReference type="GO" id="GO:0000162">
    <property type="term" value="P:L-tryptophan biosynthetic process"/>
    <property type="evidence" value="ECO:0007669"/>
    <property type="project" value="UniProtKB-UniPathway"/>
</dbReference>
<evidence type="ECO:0000256" key="3">
    <source>
        <dbReference type="ARBA" id="ARBA00022605"/>
    </source>
</evidence>
<dbReference type="Gene3D" id="3.20.20.70">
    <property type="entry name" value="Aldolase class I"/>
    <property type="match status" value="1"/>
</dbReference>
<keyword evidence="5" id="KW-0057">Aromatic amino acid biosynthesis</keyword>
<dbReference type="GO" id="GO:0004640">
    <property type="term" value="F:phosphoribosylanthranilate isomerase activity"/>
    <property type="evidence" value="ECO:0007669"/>
    <property type="project" value="UniProtKB-EC"/>
</dbReference>
<dbReference type="EC" id="5.3.1.24" evidence="2"/>
<dbReference type="SUPFAM" id="SSF51366">
    <property type="entry name" value="Ribulose-phoshate binding barrel"/>
    <property type="match status" value="1"/>
</dbReference>
<organism evidence="8">
    <name type="scientific">bioreactor metagenome</name>
    <dbReference type="NCBI Taxonomy" id="1076179"/>
    <lineage>
        <taxon>unclassified sequences</taxon>
        <taxon>metagenomes</taxon>
        <taxon>ecological metagenomes</taxon>
    </lineage>
</organism>
<dbReference type="Pfam" id="PF00697">
    <property type="entry name" value="PRAI"/>
    <property type="match status" value="1"/>
</dbReference>
<keyword evidence="3" id="KW-0028">Amino-acid biosynthesis</keyword>
<dbReference type="InterPro" id="IPR011060">
    <property type="entry name" value="RibuloseP-bd_barrel"/>
</dbReference>
<feature type="domain" description="N-(5'phosphoribosyl) anthranilate isomerase (PRAI)" evidence="7">
    <location>
        <begin position="4"/>
        <end position="192"/>
    </location>
</feature>
<dbReference type="InterPro" id="IPR044643">
    <property type="entry name" value="TrpF_fam"/>
</dbReference>